<dbReference type="InterPro" id="IPR000182">
    <property type="entry name" value="GNAT_dom"/>
</dbReference>
<dbReference type="SUPFAM" id="SSF55729">
    <property type="entry name" value="Acyl-CoA N-acyltransferases (Nat)"/>
    <property type="match status" value="1"/>
</dbReference>
<reference evidence="3" key="1">
    <citation type="journal article" date="2020" name="Syst. Appl. Microbiol.">
        <title>Streptomyces alkaliterrae sp. nov., isolated from an alkaline soil, and emended descriptions of Streptomyces alkaliphilus, Streptomyces calidiresistens and Streptomyces durbertensis.</title>
        <authorList>
            <person name="Swiecimska M."/>
            <person name="Golinska P."/>
            <person name="Nouioui I."/>
            <person name="Wypij M."/>
            <person name="Rai M."/>
            <person name="Sangal V."/>
            <person name="Goodfellow M."/>
        </authorList>
    </citation>
    <scope>NUCLEOTIDE SEQUENCE [LARGE SCALE GENOMIC DNA]</scope>
    <source>
        <strain evidence="3">DSM 104538</strain>
    </source>
</reference>
<feature type="domain" description="N-acetyltransferase" evidence="1">
    <location>
        <begin position="23"/>
        <end position="201"/>
    </location>
</feature>
<keyword evidence="3" id="KW-1185">Reference proteome</keyword>
<dbReference type="Proteomes" id="UP000766698">
    <property type="component" value="Unassembled WGS sequence"/>
</dbReference>
<dbReference type="PANTHER" id="PTHR42791:SF1">
    <property type="entry name" value="N-ACETYLTRANSFERASE DOMAIN-CONTAINING PROTEIN"/>
    <property type="match status" value="1"/>
</dbReference>
<dbReference type="InterPro" id="IPR052523">
    <property type="entry name" value="Trichothecene_AcTrans"/>
</dbReference>
<dbReference type="EMBL" id="WMLF01000253">
    <property type="protein sequence ID" value="MBB1245246.1"/>
    <property type="molecule type" value="Genomic_DNA"/>
</dbReference>
<evidence type="ECO:0000313" key="3">
    <source>
        <dbReference type="Proteomes" id="UP000766698"/>
    </source>
</evidence>
<evidence type="ECO:0000259" key="1">
    <source>
        <dbReference type="PROSITE" id="PS51186"/>
    </source>
</evidence>
<gene>
    <name evidence="2" type="ORF">GL263_16960</name>
</gene>
<dbReference type="PROSITE" id="PS51186">
    <property type="entry name" value="GNAT"/>
    <property type="match status" value="1"/>
</dbReference>
<proteinExistence type="predicted"/>
<dbReference type="Gene3D" id="3.40.630.30">
    <property type="match status" value="1"/>
</dbReference>
<accession>A0ABR6EIV8</accession>
<dbReference type="RefSeq" id="WP_182856564.1">
    <property type="nucleotide sequence ID" value="NZ_WMLF01000253.1"/>
</dbReference>
<evidence type="ECO:0000313" key="2">
    <source>
        <dbReference type="EMBL" id="MBB1245246.1"/>
    </source>
</evidence>
<dbReference type="CDD" id="cd04301">
    <property type="entry name" value="NAT_SF"/>
    <property type="match status" value="1"/>
</dbReference>
<dbReference type="Pfam" id="PF13508">
    <property type="entry name" value="Acetyltransf_7"/>
    <property type="match status" value="1"/>
</dbReference>
<dbReference type="InterPro" id="IPR016181">
    <property type="entry name" value="Acyl_CoA_acyltransferase"/>
</dbReference>
<dbReference type="PANTHER" id="PTHR42791">
    <property type="entry name" value="GNAT FAMILY ACETYLTRANSFERASE"/>
    <property type="match status" value="1"/>
</dbReference>
<sequence length="210" mass="21953">MPEAGVGAGGGWRVDEGPARAECVAVLATAFRREPAVRWICGDSPRTPARWFDATLRAHRTVPGSRWYVLREPDGRAVAAAVLSPPGGAPGAVARLGWSLRTALGCGPRAVRRTIRYLEAAEAAAPDDARTLEFVGVRPEAAGQGCGGALLRHVLDTATADCFLTTADPANVPLYRHLGFTVTARHHQGPLEVTAMTRPAGPAPGGPSPV</sequence>
<comment type="caution">
    <text evidence="2">The sequence shown here is derived from an EMBL/GenBank/DDBJ whole genome shotgun (WGS) entry which is preliminary data.</text>
</comment>
<protein>
    <submittedName>
        <fullName evidence="2">GNAT family N-acetyltransferase</fullName>
    </submittedName>
</protein>
<organism evidence="2 3">
    <name type="scientific">Streptomyces durbertensis</name>
    <dbReference type="NCBI Taxonomy" id="2448886"/>
    <lineage>
        <taxon>Bacteria</taxon>
        <taxon>Bacillati</taxon>
        <taxon>Actinomycetota</taxon>
        <taxon>Actinomycetes</taxon>
        <taxon>Kitasatosporales</taxon>
        <taxon>Streptomycetaceae</taxon>
        <taxon>Streptomyces</taxon>
    </lineage>
</organism>
<name>A0ABR6EIV8_9ACTN</name>